<evidence type="ECO:0000259" key="7">
    <source>
        <dbReference type="Pfam" id="PF02931"/>
    </source>
</evidence>
<keyword evidence="9" id="KW-0675">Receptor</keyword>
<keyword evidence="5" id="KW-0813">Transport</keyword>
<dbReference type="Pfam" id="PF02932">
    <property type="entry name" value="Neur_chan_memb"/>
    <property type="match status" value="1"/>
</dbReference>
<comment type="subcellular location">
    <subcellularLocation>
        <location evidence="1">Membrane</location>
        <topology evidence="1">Multi-pass membrane protein</topology>
    </subcellularLocation>
</comment>
<proteinExistence type="evidence at transcript level"/>
<keyword evidence="3 5" id="KW-1133">Transmembrane helix</keyword>
<protein>
    <submittedName>
        <fullName evidence="9">Nicotinic acetylcholine receptor alpha subunit-5</fullName>
    </submittedName>
</protein>
<name>A0A7U0TJ20_9TREM</name>
<gene>
    <name evidence="9" type="primary">CHRACN5</name>
</gene>
<keyword evidence="5" id="KW-0407">Ion channel</keyword>
<dbReference type="PROSITE" id="PS00236">
    <property type="entry name" value="NEUROTR_ION_CHANNEL"/>
    <property type="match status" value="1"/>
</dbReference>
<dbReference type="Pfam" id="PF02931">
    <property type="entry name" value="Neur_chan_LBD"/>
    <property type="match status" value="1"/>
</dbReference>
<feature type="signal peptide" evidence="5">
    <location>
        <begin position="1"/>
        <end position="25"/>
    </location>
</feature>
<sequence length="653" mass="74877">MIFSWCSLFITWIYYISLYSTGVSGIELQNERKTIEQQVYEYVLRDYEVAARPRKNQSEPLVIQLRMDLKQIVDLDGHTQMLTTLLYIEQIWTDDYLKWDDSHLAHVRSLRIPAKRVWTPDTFVFNNVDNSTSGFLTGIHVLVQSNGLVTMPVMIKLKTLCHVDVVLFPFDKQICEIQMGSWSYDPSRVKYHFYPDQIDKNQNRSQLLPVDGELPINSSQAYSLYKFQCQTGDARSVTLSTSSYWDSSDWTFVVASLGFVYRPTTQQRVWINSDAVRPKIEPVDRTWQKDLVLRLYMQRQSFFYLWNIVIPSTLLTALSSMIFWTPVKSGEKIALGLSVFLAFSMFMVLIVEEVPPGSDSIPLIGLFITTVMTLTTASVVVCVVVINVGSRGEKLKRAPRWMRALLHTCPGRWLLSLRSDHLATAKKQAIVDSEDRRRTSFSTKRRKVAQHSLVELLHLSKRNVHSYEAILLVLEKLLDAEQPDEPQSTTHCTSTKLNLVSKSTPDIRWATVKDNVQSKGNHLNEGSVKICNVTDSHLEGGRRASSSSDRYLATSDKNNETPISSVKESIINGQKEHVTQPGNTLQRTTNFELRRSLCSHQQLVTFEWTQVARLLDMLFFTIFMLVTCVSYLVLFLWPVFMEDNVGWPSKHVC</sequence>
<dbReference type="GO" id="GO:0004888">
    <property type="term" value="F:transmembrane signaling receptor activity"/>
    <property type="evidence" value="ECO:0007669"/>
    <property type="project" value="InterPro"/>
</dbReference>
<dbReference type="InterPro" id="IPR036719">
    <property type="entry name" value="Neuro-gated_channel_TM_sf"/>
</dbReference>
<keyword evidence="5" id="KW-0406">Ion transport</keyword>
<dbReference type="Gene3D" id="1.20.58.390">
    <property type="entry name" value="Neurotransmitter-gated ion-channel transmembrane domain"/>
    <property type="match status" value="1"/>
</dbReference>
<keyword evidence="2 5" id="KW-0812">Transmembrane</keyword>
<dbReference type="CDD" id="cd19051">
    <property type="entry name" value="LGIC_TM_cation"/>
    <property type="match status" value="1"/>
</dbReference>
<feature type="transmembrane region" description="Helical" evidence="5">
    <location>
        <begin position="303"/>
        <end position="324"/>
    </location>
</feature>
<evidence type="ECO:0000256" key="3">
    <source>
        <dbReference type="ARBA" id="ARBA00022989"/>
    </source>
</evidence>
<keyword evidence="4 5" id="KW-0472">Membrane</keyword>
<dbReference type="InterPro" id="IPR038050">
    <property type="entry name" value="Neuro_actylchol_rec"/>
</dbReference>
<dbReference type="AlphaFoldDB" id="A0A7U0TJ20"/>
<feature type="region of interest" description="Disordered" evidence="6">
    <location>
        <begin position="539"/>
        <end position="558"/>
    </location>
</feature>
<evidence type="ECO:0000256" key="5">
    <source>
        <dbReference type="RuleBase" id="RU000687"/>
    </source>
</evidence>
<dbReference type="SUPFAM" id="SSF63712">
    <property type="entry name" value="Nicotinic receptor ligand binding domain-like"/>
    <property type="match status" value="1"/>
</dbReference>
<keyword evidence="5" id="KW-0732">Signal</keyword>
<organism evidence="9">
    <name type="scientific">Cryptocotyle lingua</name>
    <dbReference type="NCBI Taxonomy" id="66766"/>
    <lineage>
        <taxon>Eukaryota</taxon>
        <taxon>Metazoa</taxon>
        <taxon>Spiralia</taxon>
        <taxon>Lophotrochozoa</taxon>
        <taxon>Platyhelminthes</taxon>
        <taxon>Trematoda</taxon>
        <taxon>Digenea</taxon>
        <taxon>Opisthorchiida</taxon>
        <taxon>Opisthorchiata</taxon>
        <taxon>Heterophyidae</taxon>
        <taxon>Cryptocotyle</taxon>
    </lineage>
</organism>
<dbReference type="PANTHER" id="PTHR18945">
    <property type="entry name" value="NEUROTRANSMITTER GATED ION CHANNEL"/>
    <property type="match status" value="1"/>
</dbReference>
<evidence type="ECO:0000256" key="2">
    <source>
        <dbReference type="ARBA" id="ARBA00022692"/>
    </source>
</evidence>
<dbReference type="InterPro" id="IPR018000">
    <property type="entry name" value="Neurotransmitter_ion_chnl_CS"/>
</dbReference>
<evidence type="ECO:0000259" key="8">
    <source>
        <dbReference type="Pfam" id="PF02932"/>
    </source>
</evidence>
<dbReference type="GO" id="GO:0005230">
    <property type="term" value="F:extracellular ligand-gated monoatomic ion channel activity"/>
    <property type="evidence" value="ECO:0007669"/>
    <property type="project" value="InterPro"/>
</dbReference>
<evidence type="ECO:0000256" key="6">
    <source>
        <dbReference type="SAM" id="MobiDB-lite"/>
    </source>
</evidence>
<dbReference type="InterPro" id="IPR036734">
    <property type="entry name" value="Neur_chan_lig-bd_sf"/>
</dbReference>
<dbReference type="FunFam" id="2.70.170.10:FF:000028">
    <property type="entry name" value="AcetylCholine Receptor"/>
    <property type="match status" value="1"/>
</dbReference>
<feature type="transmembrane region" description="Helical" evidence="5">
    <location>
        <begin position="363"/>
        <end position="388"/>
    </location>
</feature>
<dbReference type="InterPro" id="IPR006202">
    <property type="entry name" value="Neur_chan_lig-bd"/>
</dbReference>
<dbReference type="InterPro" id="IPR006029">
    <property type="entry name" value="Neurotrans-gated_channel_TM"/>
</dbReference>
<comment type="similarity">
    <text evidence="5">Belongs to the ligand-gated ion channel (TC 1.A.9) family.</text>
</comment>
<evidence type="ECO:0000256" key="1">
    <source>
        <dbReference type="ARBA" id="ARBA00004141"/>
    </source>
</evidence>
<accession>A0A7U0TJ20</accession>
<evidence type="ECO:0000256" key="4">
    <source>
        <dbReference type="ARBA" id="ARBA00023136"/>
    </source>
</evidence>
<dbReference type="InterPro" id="IPR006201">
    <property type="entry name" value="Neur_channel"/>
</dbReference>
<feature type="domain" description="Neurotransmitter-gated ion-channel ligand-binding" evidence="7">
    <location>
        <begin position="36"/>
        <end position="202"/>
    </location>
</feature>
<dbReference type="EMBL" id="MW361100">
    <property type="protein sequence ID" value="QQY02478.1"/>
    <property type="molecule type" value="mRNA"/>
</dbReference>
<feature type="transmembrane region" description="Helical" evidence="5">
    <location>
        <begin position="333"/>
        <end position="351"/>
    </location>
</feature>
<feature type="domain" description="Neurotransmitter-gated ion-channel transmembrane" evidence="8">
    <location>
        <begin position="308"/>
        <end position="635"/>
    </location>
</feature>
<dbReference type="SUPFAM" id="SSF90112">
    <property type="entry name" value="Neurotransmitter-gated ion-channel transmembrane pore"/>
    <property type="match status" value="1"/>
</dbReference>
<feature type="transmembrane region" description="Helical" evidence="5">
    <location>
        <begin position="618"/>
        <end position="640"/>
    </location>
</feature>
<dbReference type="Gene3D" id="2.70.170.10">
    <property type="entry name" value="Neurotransmitter-gated ion-channel ligand-binding domain"/>
    <property type="match status" value="1"/>
</dbReference>
<dbReference type="GO" id="GO:0016020">
    <property type="term" value="C:membrane"/>
    <property type="evidence" value="ECO:0007669"/>
    <property type="project" value="UniProtKB-SubCell"/>
</dbReference>
<dbReference type="PRINTS" id="PR00252">
    <property type="entry name" value="NRIONCHANNEL"/>
</dbReference>
<feature type="chain" id="PRO_5031597338" evidence="5">
    <location>
        <begin position="26"/>
        <end position="653"/>
    </location>
</feature>
<evidence type="ECO:0000313" key="9">
    <source>
        <dbReference type="EMBL" id="QQY02478.1"/>
    </source>
</evidence>
<reference evidence="9" key="1">
    <citation type="submission" date="2020-12" db="EMBL/GenBank/DDBJ databases">
        <title>Neural signatures in transcriptome of heterophyid trematode Cryptocolyle lingua.</title>
        <authorList>
            <person name="Gorbushin A.M."/>
            <person name="Tolstenkov O."/>
        </authorList>
    </citation>
    <scope>NUCLEOTIDE SEQUENCE</scope>
</reference>